<feature type="region of interest" description="Disordered" evidence="11">
    <location>
        <begin position="1"/>
        <end position="26"/>
    </location>
</feature>
<feature type="domain" description="Alpha-glucan water dikinase-like N-terminal Ig-like" evidence="14">
    <location>
        <begin position="89"/>
        <end position="209"/>
    </location>
</feature>
<dbReference type="GO" id="GO:0005524">
    <property type="term" value="F:ATP binding"/>
    <property type="evidence" value="ECO:0007669"/>
    <property type="project" value="UniProtKB-KW"/>
</dbReference>
<dbReference type="Pfam" id="PF23166">
    <property type="entry name" value="Ig_N_CWD1"/>
    <property type="match status" value="2"/>
</dbReference>
<feature type="compositionally biased region" description="Polar residues" evidence="11">
    <location>
        <begin position="12"/>
        <end position="26"/>
    </location>
</feature>
<comment type="subunit">
    <text evidence="3">Homodimer.</text>
</comment>
<dbReference type="InterPro" id="IPR002192">
    <property type="entry name" value="PPDK_AMP/ATP-bd"/>
</dbReference>
<keyword evidence="10" id="KW-0119">Carbohydrate metabolism</keyword>
<dbReference type="EMBL" id="JALJOS010000034">
    <property type="protein sequence ID" value="KAK9822046.1"/>
    <property type="molecule type" value="Genomic_DNA"/>
</dbReference>
<dbReference type="Gene3D" id="3.30.1490.20">
    <property type="entry name" value="ATP-grasp fold, A domain"/>
    <property type="match status" value="2"/>
</dbReference>
<accession>A0AAW1QKR8</accession>
<evidence type="ECO:0000259" key="14">
    <source>
        <dbReference type="Pfam" id="PF23166"/>
    </source>
</evidence>
<evidence type="ECO:0000256" key="7">
    <source>
        <dbReference type="ARBA" id="ARBA00022777"/>
    </source>
</evidence>
<dbReference type="PANTHER" id="PTHR46999:SF1">
    <property type="entry name" value="ALPHA-GLUCAN WATER DIKINASE 1, CHLOROPLASTIC"/>
    <property type="match status" value="1"/>
</dbReference>
<evidence type="ECO:0000256" key="8">
    <source>
        <dbReference type="ARBA" id="ARBA00022840"/>
    </source>
</evidence>
<comment type="caution">
    <text evidence="16">The sequence shown here is derived from an EMBL/GenBank/DDBJ whole genome shotgun (WGS) entry which is preliminary data.</text>
</comment>
<evidence type="ECO:0000256" key="1">
    <source>
        <dbReference type="ARBA" id="ARBA00001946"/>
    </source>
</evidence>
<evidence type="ECO:0000256" key="6">
    <source>
        <dbReference type="ARBA" id="ARBA00022741"/>
    </source>
</evidence>
<proteinExistence type="inferred from homology"/>
<dbReference type="Pfam" id="PF01326">
    <property type="entry name" value="PPDK_N"/>
    <property type="match status" value="1"/>
</dbReference>
<evidence type="ECO:0000259" key="13">
    <source>
        <dbReference type="Pfam" id="PF22973"/>
    </source>
</evidence>
<feature type="region of interest" description="Disordered" evidence="11">
    <location>
        <begin position="384"/>
        <end position="435"/>
    </location>
</feature>
<organism evidence="16 17">
    <name type="scientific">Apatococcus lobatus</name>
    <dbReference type="NCBI Taxonomy" id="904363"/>
    <lineage>
        <taxon>Eukaryota</taxon>
        <taxon>Viridiplantae</taxon>
        <taxon>Chlorophyta</taxon>
        <taxon>core chlorophytes</taxon>
        <taxon>Trebouxiophyceae</taxon>
        <taxon>Chlorellales</taxon>
        <taxon>Chlorellaceae</taxon>
        <taxon>Apatococcus</taxon>
    </lineage>
</organism>
<feature type="region of interest" description="Disordered" evidence="11">
    <location>
        <begin position="216"/>
        <end position="242"/>
    </location>
</feature>
<evidence type="ECO:0000256" key="10">
    <source>
        <dbReference type="ARBA" id="ARBA00023277"/>
    </source>
</evidence>
<keyword evidence="17" id="KW-1185">Reference proteome</keyword>
<dbReference type="Pfam" id="PF23229">
    <property type="entry name" value="DUF7067"/>
    <property type="match status" value="2"/>
</dbReference>
<evidence type="ECO:0008006" key="18">
    <source>
        <dbReference type="Google" id="ProtNLM"/>
    </source>
</evidence>
<dbReference type="InterPro" id="IPR055495">
    <property type="entry name" value="CWD_DUF7067"/>
</dbReference>
<keyword evidence="6" id="KW-0547">Nucleotide-binding</keyword>
<comment type="similarity">
    <text evidence="2">Belongs to the PEP-utilizing enzyme family.</text>
</comment>
<feature type="domain" description="Alpha-glucan water dikinase phosphohistidine-like" evidence="13">
    <location>
        <begin position="1055"/>
        <end position="1167"/>
    </location>
</feature>
<keyword evidence="4" id="KW-0808">Transferase</keyword>
<feature type="domain" description="Alpha-glucan water dikinase-like N-terminal Ig-like" evidence="14">
    <location>
        <begin position="474"/>
        <end position="609"/>
    </location>
</feature>
<evidence type="ECO:0000256" key="9">
    <source>
        <dbReference type="ARBA" id="ARBA00022842"/>
    </source>
</evidence>
<dbReference type="PANTHER" id="PTHR46999">
    <property type="entry name" value="ALPHA-GLUCAN WATER DIKINASE 1, CHLOROPLASTIC-RELATED"/>
    <property type="match status" value="1"/>
</dbReference>
<comment type="cofactor">
    <cofactor evidence="1">
        <name>Mg(2+)</name>
        <dbReference type="ChEBI" id="CHEBI:18420"/>
    </cofactor>
</comment>
<evidence type="ECO:0000256" key="5">
    <source>
        <dbReference type="ARBA" id="ARBA00022723"/>
    </source>
</evidence>
<keyword evidence="5" id="KW-0479">Metal-binding</keyword>
<keyword evidence="7" id="KW-0418">Kinase</keyword>
<evidence type="ECO:0000256" key="4">
    <source>
        <dbReference type="ARBA" id="ARBA00022679"/>
    </source>
</evidence>
<dbReference type="InterPro" id="IPR054481">
    <property type="entry name" value="GWD1_pHisD"/>
</dbReference>
<reference evidence="16 17" key="1">
    <citation type="journal article" date="2024" name="Nat. Commun.">
        <title>Phylogenomics reveals the evolutionary origins of lichenization in chlorophyte algae.</title>
        <authorList>
            <person name="Puginier C."/>
            <person name="Libourel C."/>
            <person name="Otte J."/>
            <person name="Skaloud P."/>
            <person name="Haon M."/>
            <person name="Grisel S."/>
            <person name="Petersen M."/>
            <person name="Berrin J.G."/>
            <person name="Delaux P.M."/>
            <person name="Dal Grande F."/>
            <person name="Keller J."/>
        </authorList>
    </citation>
    <scope>NUCLEOTIDE SEQUENCE [LARGE SCALE GENOMIC DNA]</scope>
    <source>
        <strain evidence="16 17">SAG 2145</strain>
    </source>
</reference>
<feature type="domain" description="Pyruvate phosphate dikinase AMP/ATP-binding" evidence="12">
    <location>
        <begin position="1309"/>
        <end position="1512"/>
    </location>
</feature>
<feature type="compositionally biased region" description="Pro residues" evidence="11">
    <location>
        <begin position="385"/>
        <end position="394"/>
    </location>
</feature>
<sequence>MEAPSSRMKSAMSRSNPENSCLQNSRVPYGVAGRDYKPVLRLRPACPLPLTLRTRLGRACTGYLSRAGRLRPSVQAQATAAPAAKSFERQYPLGKQNQLEVRVEHGDSGDQKVHLHTTLPGKLVLHWGVEGGQDYQGGWRLPGGSARPDGTIQYKDRALQTPWRPNGAGQQLDLQFQGPEASEALNFVIKDNSTGRWYDLNGDNFHVPLSLDYEQQAEAARSSPKESRAAVSEPPLRDDQLPQLPDELCGIWAYITWEAAGCPNRSQDESSREYQNAIKELKGYLRQRVTVDELWKVANGEIKYADFKSSQKTQDQAQAPPSPPSEKDVQVPEELVGIQAYIMWEKAGKPDGADFSNDARKVLQEQLQSGTAVQDLERLLRQPEPEPVQAPPPKQEQQPEQHPDQADQAQAPPPPQAQPEQVQVGESIQAKKRDPLQMIKRAAPLLSAAKSESTPRPLGPLMAAAGADETCVWNRMYAMGNKQELLVTVKQPGGKEGATEVTMITDVAANVVLHWGVKKGQSGEWLLPEKDLWPEGSQDAGTGIAVDTPFAPLQSPEADLQTEGKKVPLQQTRLSISSGHDLNGLTFVVRSDDSTAWWRDGGSNFSVPIPGASAAPDQKETPNFEDEISREIVEAEQSNAWTLMHRYNKAHDLLEKVVQGKTEDPADAMARIFVWLRYSSSRQLTWQRNYNTQPRILGSAQERLTHKMAEVHSKTGGEAQEWIRSMLGTVGRGGNAQAVRDEILNIMHRNNIGEKKGTWMESWHQKLHNNTTPDDIPICEAYLAFMESGGDLGTYWRVLSDAGVTRQRLETFDRPIKEEPNFMGDKKDALLGEFRNYLGILKAVHSGADLNASAQAAGSAVPGSVKGYLGYVVNHQQSSQILPLIENAVEARVELQEALAGNRDLLYLDLALENVVRSAAERGSGASGRGSAALIAPLLQNLVLSVGDNEELCYCLKAWQELPGSIQSGNSASREDALKARSVVDRIRRAIAAISDSISLRVEPISRAFGNAFDVESWAVELFAEEVVRGGPAFAVSLALSAVEPALRASAELGAWQVISPAEATGKLVVVSGLHEVQDEVYTEPTVLLAKRVSGEEEVPEGAVAVLTPDAPDVLSHVSVRARNMKVLFAVCHADEPLQQLEALAGKTLAVQTSAAGNVTWEEVEAAAASSTSQAEAKPKHKMEVKVPEWCGKWVLPMDAFKDGVVGAKSKNIAGLRGKLPKEIALPPSVTIPFGSFEEALSSKANSDIREKLDSLMSDIPTHEAETVLKQCRELAMQVAVPEELQCQLKAVMKDAQIPVPESADRWNMALEALKGVWASKFNERACLSMRKVGLDFADLRMAVLVQRVVPAAYAFVIHTENPSTGAADEIYAEVVAGLGESIVSGMVPGTALSFVVQKTSLENPEVVMYPSKSDGMFVAESLIFRSDSNGEDLEGYAGAGLYDSITMDPTELRKVDYSSDRLLQDEAFRKDLMTRIAKAGLAIEEALGSAQDIEGAVEESGAITVVQTRPQM</sequence>
<evidence type="ECO:0000259" key="15">
    <source>
        <dbReference type="Pfam" id="PF23229"/>
    </source>
</evidence>
<dbReference type="Proteomes" id="UP001438707">
    <property type="component" value="Unassembled WGS sequence"/>
</dbReference>
<keyword evidence="8" id="KW-0067">ATP-binding</keyword>
<gene>
    <name evidence="16" type="ORF">WJX74_002970</name>
</gene>
<dbReference type="SUPFAM" id="SSF56059">
    <property type="entry name" value="Glutathione synthetase ATP-binding domain-like"/>
    <property type="match status" value="1"/>
</dbReference>
<evidence type="ECO:0000259" key="12">
    <source>
        <dbReference type="Pfam" id="PF01326"/>
    </source>
</evidence>
<dbReference type="Gene3D" id="3.30.470.20">
    <property type="entry name" value="ATP-grasp fold, B domain"/>
    <property type="match status" value="1"/>
</dbReference>
<evidence type="ECO:0000313" key="16">
    <source>
        <dbReference type="EMBL" id="KAK9822046.1"/>
    </source>
</evidence>
<dbReference type="InterPro" id="IPR056301">
    <property type="entry name" value="GWD-like_N_Ig"/>
</dbReference>
<dbReference type="InterPro" id="IPR013815">
    <property type="entry name" value="ATP_grasp_subdomain_1"/>
</dbReference>
<dbReference type="GO" id="GO:0046872">
    <property type="term" value="F:metal ion binding"/>
    <property type="evidence" value="ECO:0007669"/>
    <property type="project" value="UniProtKB-KW"/>
</dbReference>
<dbReference type="Pfam" id="PF22973">
    <property type="entry name" value="GWD1_pHisD"/>
    <property type="match status" value="1"/>
</dbReference>
<keyword evidence="9" id="KW-0460">Magnesium</keyword>
<name>A0AAW1QKR8_9CHLO</name>
<feature type="region of interest" description="Disordered" evidence="11">
    <location>
        <begin position="308"/>
        <end position="331"/>
    </location>
</feature>
<protein>
    <recommendedName>
        <fullName evidence="18">Pyruvate phosphate dikinase AMP/ATP-binding domain-containing protein</fullName>
    </recommendedName>
</protein>
<feature type="domain" description="DUF7067" evidence="15">
    <location>
        <begin position="246"/>
        <end position="296"/>
    </location>
</feature>
<evidence type="ECO:0000256" key="3">
    <source>
        <dbReference type="ARBA" id="ARBA00011738"/>
    </source>
</evidence>
<dbReference type="GO" id="GO:0016301">
    <property type="term" value="F:kinase activity"/>
    <property type="evidence" value="ECO:0007669"/>
    <property type="project" value="UniProtKB-KW"/>
</dbReference>
<feature type="domain" description="DUF7067" evidence="15">
    <location>
        <begin position="333"/>
        <end position="380"/>
    </location>
</feature>
<evidence type="ECO:0000256" key="2">
    <source>
        <dbReference type="ARBA" id="ARBA00007837"/>
    </source>
</evidence>
<evidence type="ECO:0000313" key="17">
    <source>
        <dbReference type="Proteomes" id="UP001438707"/>
    </source>
</evidence>
<evidence type="ECO:0000256" key="11">
    <source>
        <dbReference type="SAM" id="MobiDB-lite"/>
    </source>
</evidence>